<proteinExistence type="predicted"/>
<dbReference type="Pfam" id="PF00196">
    <property type="entry name" value="GerE"/>
    <property type="match status" value="1"/>
</dbReference>
<dbReference type="SUPFAM" id="SSF46894">
    <property type="entry name" value="C-terminal effector domain of the bipartite response regulators"/>
    <property type="match status" value="1"/>
</dbReference>
<dbReference type="PANTHER" id="PTHR44688:SF16">
    <property type="entry name" value="DNA-BINDING TRANSCRIPTIONAL ACTIVATOR DEVR_DOSR"/>
    <property type="match status" value="1"/>
</dbReference>
<feature type="domain" description="HTH luxR-type" evidence="4">
    <location>
        <begin position="700"/>
        <end position="765"/>
    </location>
</feature>
<evidence type="ECO:0000256" key="1">
    <source>
        <dbReference type="ARBA" id="ARBA00023015"/>
    </source>
</evidence>
<gene>
    <name evidence="5" type="ORF">VSH64_11300</name>
</gene>
<keyword evidence="1" id="KW-0805">Transcription regulation</keyword>
<evidence type="ECO:0000259" key="4">
    <source>
        <dbReference type="PROSITE" id="PS50043"/>
    </source>
</evidence>
<keyword evidence="2" id="KW-0238">DNA-binding</keyword>
<dbReference type="InterPro" id="IPR027417">
    <property type="entry name" value="P-loop_NTPase"/>
</dbReference>
<dbReference type="CDD" id="cd06170">
    <property type="entry name" value="LuxR_C_like"/>
    <property type="match status" value="1"/>
</dbReference>
<accession>A0ABZ1IG87</accession>
<keyword evidence="3" id="KW-0804">Transcription</keyword>
<organism evidence="5 6">
    <name type="scientific">Amycolatopsis rhabdoformis</name>
    <dbReference type="NCBI Taxonomy" id="1448059"/>
    <lineage>
        <taxon>Bacteria</taxon>
        <taxon>Bacillati</taxon>
        <taxon>Actinomycetota</taxon>
        <taxon>Actinomycetes</taxon>
        <taxon>Pseudonocardiales</taxon>
        <taxon>Pseudonocardiaceae</taxon>
        <taxon>Amycolatopsis</taxon>
    </lineage>
</organism>
<evidence type="ECO:0000256" key="2">
    <source>
        <dbReference type="ARBA" id="ARBA00023125"/>
    </source>
</evidence>
<dbReference type="Gene3D" id="3.40.50.300">
    <property type="entry name" value="P-loop containing nucleotide triphosphate hydrolases"/>
    <property type="match status" value="1"/>
</dbReference>
<dbReference type="EMBL" id="CP142149">
    <property type="protein sequence ID" value="WSE32688.1"/>
    <property type="molecule type" value="Genomic_DNA"/>
</dbReference>
<dbReference type="InterPro" id="IPR000792">
    <property type="entry name" value="Tscrpt_reg_LuxR_C"/>
</dbReference>
<keyword evidence="6" id="KW-1185">Reference proteome</keyword>
<dbReference type="PANTHER" id="PTHR44688">
    <property type="entry name" value="DNA-BINDING TRANSCRIPTIONAL ACTIVATOR DEVR_DOSR"/>
    <property type="match status" value="1"/>
</dbReference>
<protein>
    <submittedName>
        <fullName evidence="5">LuxR C-terminal-related transcriptional regulator</fullName>
    </submittedName>
</protein>
<dbReference type="SUPFAM" id="SSF52540">
    <property type="entry name" value="P-loop containing nucleoside triphosphate hydrolases"/>
    <property type="match status" value="1"/>
</dbReference>
<dbReference type="SMART" id="SM00421">
    <property type="entry name" value="HTH_LUXR"/>
    <property type="match status" value="1"/>
</dbReference>
<sequence>MALHGRTAEIRLLETLVRTGRGALVLRGPAGVGKTALLRHAATRARGCRVVHVRGLRRLGEQLGAALPDRAGTDPFATGVATAALLSAAAPLLCVVDDAQRLDERSALALVFAARRVSARVVLLFAERDASAVLAGVEELPVAELCRAGARALVRSLVSGPVDADVVERFVAETRGNPGVIRAAVDSLDAGGFGVGRPSRRGRPLTPAPGRRTLLLTAAADPTGDVALLWRAAGLLGIPVGGPLRLGERVTFPDPSSRGRIYHDVATPEERRTVHRALAETTTAPDWRSWHHANSVSAPDPAAAAALVAQVPRARARGGPRAAAAFLRLAATLTPDPAEHTLAAVAAELDAGRRAEAWQLLRTLTGPLEPAHRAEAARLRAWLTFSATRTPTAATALVRATREVPVPDPRPRLDALGAAVLTDGRLLTESLVPRDSLVATLSAPGAPSWLAGLAAAEVWDEQAWHRAADAPADPGALPDALAGRALLAVHKGDLTAAAKWDDEARAASTRLGQAPPEHATALIAAWRGRPVRGSAGPGLTHACAELAAAVAANALGDHARALAAARRVVDLGELATAGWALLELIEAAAHSGRRALAASALEALVERTDRRGTDWARGAQARGRALVASGPAAEERYLDALRHLARTRLRPLAARTRLGYGEWLRRQGRTEQAREVLRAAHQDFRRMGAAAFATRAWPGDRSPVDALTGQETRIATLARAGLTNAEIGTELSLSPRTAEYHLRKVFTKLGITSRTELHLVDPAHHPESEPPSR</sequence>
<dbReference type="RefSeq" id="WP_326835495.1">
    <property type="nucleotide sequence ID" value="NZ_CP142149.1"/>
</dbReference>
<dbReference type="Proteomes" id="UP001330812">
    <property type="component" value="Chromosome"/>
</dbReference>
<reference evidence="5 6" key="1">
    <citation type="journal article" date="2015" name="Int. J. Syst. Evol. Microbiol.">
        <title>Amycolatopsis rhabdoformis sp. nov., an actinomycete isolated from a tropical forest soil.</title>
        <authorList>
            <person name="Souza W.R."/>
            <person name="Silva R.E."/>
            <person name="Goodfellow M."/>
            <person name="Busarakam K."/>
            <person name="Figueiro F.S."/>
            <person name="Ferreira D."/>
            <person name="Rodrigues-Filho E."/>
            <person name="Moraes L.A.B."/>
            <person name="Zucchi T.D."/>
        </authorList>
    </citation>
    <scope>NUCLEOTIDE SEQUENCE [LARGE SCALE GENOMIC DNA]</scope>
    <source>
        <strain evidence="5 6">NCIMB 14900</strain>
    </source>
</reference>
<dbReference type="PROSITE" id="PS50043">
    <property type="entry name" value="HTH_LUXR_2"/>
    <property type="match status" value="1"/>
</dbReference>
<evidence type="ECO:0000313" key="6">
    <source>
        <dbReference type="Proteomes" id="UP001330812"/>
    </source>
</evidence>
<evidence type="ECO:0000313" key="5">
    <source>
        <dbReference type="EMBL" id="WSE32688.1"/>
    </source>
</evidence>
<evidence type="ECO:0000256" key="3">
    <source>
        <dbReference type="ARBA" id="ARBA00023163"/>
    </source>
</evidence>
<dbReference type="Pfam" id="PF13604">
    <property type="entry name" value="AAA_30"/>
    <property type="match status" value="1"/>
</dbReference>
<dbReference type="Gene3D" id="1.10.10.10">
    <property type="entry name" value="Winged helix-like DNA-binding domain superfamily/Winged helix DNA-binding domain"/>
    <property type="match status" value="1"/>
</dbReference>
<dbReference type="PRINTS" id="PR00038">
    <property type="entry name" value="HTHLUXR"/>
</dbReference>
<dbReference type="InterPro" id="IPR036388">
    <property type="entry name" value="WH-like_DNA-bd_sf"/>
</dbReference>
<dbReference type="InterPro" id="IPR016032">
    <property type="entry name" value="Sig_transdc_resp-reg_C-effctor"/>
</dbReference>
<name>A0ABZ1IG87_9PSEU</name>